<dbReference type="PANTHER" id="PTHR22930">
    <property type="match status" value="1"/>
</dbReference>
<dbReference type="Proteomes" id="UP000472260">
    <property type="component" value="Unassembled WGS sequence"/>
</dbReference>
<evidence type="ECO:0000256" key="5">
    <source>
        <dbReference type="ARBA" id="ARBA00015519"/>
    </source>
</evidence>
<dbReference type="Pfam" id="PF13359">
    <property type="entry name" value="DDE_Tnp_4"/>
    <property type="match status" value="1"/>
</dbReference>
<protein>
    <recommendedName>
        <fullName evidence="5">Putative nuclease HARBI1</fullName>
    </recommendedName>
    <alternativeName>
        <fullName evidence="11">Harbinger transposase-derived nuclease</fullName>
    </alternativeName>
</protein>
<evidence type="ECO:0000256" key="11">
    <source>
        <dbReference type="ARBA" id="ARBA00030126"/>
    </source>
</evidence>
<keyword evidence="8" id="KW-0479">Metal-binding</keyword>
<evidence type="ECO:0000256" key="12">
    <source>
        <dbReference type="ARBA" id="ARBA00045850"/>
    </source>
</evidence>
<keyword evidence="7" id="KW-0540">Nuclease</keyword>
<evidence type="ECO:0000256" key="8">
    <source>
        <dbReference type="ARBA" id="ARBA00022723"/>
    </source>
</evidence>
<dbReference type="InterPro" id="IPR045249">
    <property type="entry name" value="HARBI1-like"/>
</dbReference>
<comment type="similarity">
    <text evidence="4">Belongs to the HARBI1 family.</text>
</comment>
<dbReference type="InterPro" id="IPR027806">
    <property type="entry name" value="HARBI1_dom"/>
</dbReference>
<accession>A0A671NAR1</accession>
<evidence type="ECO:0000313" key="14">
    <source>
        <dbReference type="Ensembl" id="ENSSANP00000043109.1"/>
    </source>
</evidence>
<keyword evidence="15" id="KW-1185">Reference proteome</keyword>
<evidence type="ECO:0000256" key="1">
    <source>
        <dbReference type="ARBA" id="ARBA00001968"/>
    </source>
</evidence>
<evidence type="ECO:0000256" key="2">
    <source>
        <dbReference type="ARBA" id="ARBA00004123"/>
    </source>
</evidence>
<name>A0A671NAR1_9TELE</name>
<evidence type="ECO:0000313" key="15">
    <source>
        <dbReference type="Proteomes" id="UP000472260"/>
    </source>
</evidence>
<sequence length="342" mass="38531">MAALIWWIGENERVPRRKIRDRLNPVEFYDGDEFSKRYRFSKESVMRLNQKIEPAIRHGSDRNAAIPPMLQLLTALRFYATGCFQMVDGDLFGVHKSTVSRIVGRVSQAIAALKNQYIRFAPTGETSAGFYRRAGFPGVIGAIDCTHIPIQNPGGENGELFRNRKGYCSINVQVVCDEKVQIINIVARWPGSTHDSRIFDNSHLCALLESHAFQGHLVGDNGYPCRAYLLTPILNPSTPAEKRYNTCHIAARGLVERVFGVWKKRFPCLQNGLRTKLDTTLAVIVALAVLYNFGKRLGDEVLPEFEVDYRIEHTEDEGEEHNAATANGNAVRRTLIENHFTA</sequence>
<evidence type="ECO:0000256" key="10">
    <source>
        <dbReference type="ARBA" id="ARBA00023242"/>
    </source>
</evidence>
<dbReference type="GO" id="GO:0005737">
    <property type="term" value="C:cytoplasm"/>
    <property type="evidence" value="ECO:0007669"/>
    <property type="project" value="UniProtKB-SubCell"/>
</dbReference>
<dbReference type="PANTHER" id="PTHR22930:SF289">
    <property type="entry name" value="DDE TNP4 DOMAIN-CONTAINING PROTEIN-RELATED"/>
    <property type="match status" value="1"/>
</dbReference>
<evidence type="ECO:0000256" key="6">
    <source>
        <dbReference type="ARBA" id="ARBA00022490"/>
    </source>
</evidence>
<reference evidence="14" key="2">
    <citation type="submission" date="2025-09" db="UniProtKB">
        <authorList>
            <consortium name="Ensembl"/>
        </authorList>
    </citation>
    <scope>IDENTIFICATION</scope>
</reference>
<keyword evidence="6" id="KW-0963">Cytoplasm</keyword>
<evidence type="ECO:0000256" key="7">
    <source>
        <dbReference type="ARBA" id="ARBA00022722"/>
    </source>
</evidence>
<feature type="domain" description="DDE Tnp4" evidence="13">
    <location>
        <begin position="143"/>
        <end position="292"/>
    </location>
</feature>
<comment type="function">
    <text evidence="12">Transposase-derived protein that may have nuclease activity. Does not have transposase activity.</text>
</comment>
<dbReference type="InterPro" id="IPR026103">
    <property type="entry name" value="HARBI1_animal"/>
</dbReference>
<dbReference type="GO" id="GO:0005634">
    <property type="term" value="C:nucleus"/>
    <property type="evidence" value="ECO:0007669"/>
    <property type="project" value="UniProtKB-SubCell"/>
</dbReference>
<comment type="subcellular location">
    <subcellularLocation>
        <location evidence="3">Cytoplasm</location>
    </subcellularLocation>
    <subcellularLocation>
        <location evidence="2">Nucleus</location>
    </subcellularLocation>
</comment>
<organism evidence="14 15">
    <name type="scientific">Sinocyclocheilus anshuiensis</name>
    <dbReference type="NCBI Taxonomy" id="1608454"/>
    <lineage>
        <taxon>Eukaryota</taxon>
        <taxon>Metazoa</taxon>
        <taxon>Chordata</taxon>
        <taxon>Craniata</taxon>
        <taxon>Vertebrata</taxon>
        <taxon>Euteleostomi</taxon>
        <taxon>Actinopterygii</taxon>
        <taxon>Neopterygii</taxon>
        <taxon>Teleostei</taxon>
        <taxon>Ostariophysi</taxon>
        <taxon>Cypriniformes</taxon>
        <taxon>Cyprinidae</taxon>
        <taxon>Cyprininae</taxon>
        <taxon>Sinocyclocheilus</taxon>
    </lineage>
</organism>
<proteinExistence type="inferred from homology"/>
<dbReference type="GO" id="GO:0016787">
    <property type="term" value="F:hydrolase activity"/>
    <property type="evidence" value="ECO:0007669"/>
    <property type="project" value="UniProtKB-KW"/>
</dbReference>
<dbReference type="GO" id="GO:0046872">
    <property type="term" value="F:metal ion binding"/>
    <property type="evidence" value="ECO:0007669"/>
    <property type="project" value="UniProtKB-KW"/>
</dbReference>
<evidence type="ECO:0000256" key="3">
    <source>
        <dbReference type="ARBA" id="ARBA00004496"/>
    </source>
</evidence>
<dbReference type="Ensembl" id="ENSSANT00000045876.1">
    <property type="protein sequence ID" value="ENSSANP00000043109.1"/>
    <property type="gene ID" value="ENSSANG00000021846.1"/>
</dbReference>
<dbReference type="PRINTS" id="PR02086">
    <property type="entry name" value="PUTNUCHARBI1"/>
</dbReference>
<evidence type="ECO:0000259" key="13">
    <source>
        <dbReference type="Pfam" id="PF13359"/>
    </source>
</evidence>
<evidence type="ECO:0000256" key="9">
    <source>
        <dbReference type="ARBA" id="ARBA00022801"/>
    </source>
</evidence>
<reference evidence="14" key="1">
    <citation type="submission" date="2025-08" db="UniProtKB">
        <authorList>
            <consortium name="Ensembl"/>
        </authorList>
    </citation>
    <scope>IDENTIFICATION</scope>
</reference>
<keyword evidence="10" id="KW-0539">Nucleus</keyword>
<dbReference type="GO" id="GO:0004518">
    <property type="term" value="F:nuclease activity"/>
    <property type="evidence" value="ECO:0007669"/>
    <property type="project" value="UniProtKB-KW"/>
</dbReference>
<keyword evidence="9" id="KW-0378">Hydrolase</keyword>
<comment type="cofactor">
    <cofactor evidence="1">
        <name>a divalent metal cation</name>
        <dbReference type="ChEBI" id="CHEBI:60240"/>
    </cofactor>
</comment>
<dbReference type="AlphaFoldDB" id="A0A671NAR1"/>
<evidence type="ECO:0000256" key="4">
    <source>
        <dbReference type="ARBA" id="ARBA00006958"/>
    </source>
</evidence>